<proteinExistence type="predicted"/>
<keyword evidence="2" id="KW-1185">Reference proteome</keyword>
<sequence length="89" mass="9564">MDPTLTPTQPCLGPSSSLVLRFSSATHAASSNSPRSTETITGLSWRTSSSSTETTTELVTAPATTSSDPVCHPATMQRLKRKHYSRYCC</sequence>
<protein>
    <submittedName>
        <fullName evidence="1">Uncharacterized protein</fullName>
    </submittedName>
</protein>
<evidence type="ECO:0000313" key="1">
    <source>
        <dbReference type="EMBL" id="KAI8021774.1"/>
    </source>
</evidence>
<gene>
    <name evidence="1" type="ORF">LOK49_LG03G03651</name>
</gene>
<accession>A0ACC0IA47</accession>
<comment type="caution">
    <text evidence="1">The sequence shown here is derived from an EMBL/GenBank/DDBJ whole genome shotgun (WGS) entry which is preliminary data.</text>
</comment>
<dbReference type="Proteomes" id="UP001060215">
    <property type="component" value="Chromosome 6"/>
</dbReference>
<organism evidence="1 2">
    <name type="scientific">Camellia lanceoleosa</name>
    <dbReference type="NCBI Taxonomy" id="1840588"/>
    <lineage>
        <taxon>Eukaryota</taxon>
        <taxon>Viridiplantae</taxon>
        <taxon>Streptophyta</taxon>
        <taxon>Embryophyta</taxon>
        <taxon>Tracheophyta</taxon>
        <taxon>Spermatophyta</taxon>
        <taxon>Magnoliopsida</taxon>
        <taxon>eudicotyledons</taxon>
        <taxon>Gunneridae</taxon>
        <taxon>Pentapetalae</taxon>
        <taxon>asterids</taxon>
        <taxon>Ericales</taxon>
        <taxon>Theaceae</taxon>
        <taxon>Camellia</taxon>
    </lineage>
</organism>
<reference evidence="1 2" key="1">
    <citation type="journal article" date="2022" name="Plant J.">
        <title>Chromosome-level genome of Camellia lanceoleosa provides a valuable resource for understanding genome evolution and self-incompatibility.</title>
        <authorList>
            <person name="Gong W."/>
            <person name="Xiao S."/>
            <person name="Wang L."/>
            <person name="Liao Z."/>
            <person name="Chang Y."/>
            <person name="Mo W."/>
            <person name="Hu G."/>
            <person name="Li W."/>
            <person name="Zhao G."/>
            <person name="Zhu H."/>
            <person name="Hu X."/>
            <person name="Ji K."/>
            <person name="Xiang X."/>
            <person name="Song Q."/>
            <person name="Yuan D."/>
            <person name="Jin S."/>
            <person name="Zhang L."/>
        </authorList>
    </citation>
    <scope>NUCLEOTIDE SEQUENCE [LARGE SCALE GENOMIC DNA]</scope>
    <source>
        <strain evidence="1">SQ_2022a</strain>
    </source>
</reference>
<dbReference type="EMBL" id="CM045763">
    <property type="protein sequence ID" value="KAI8021774.1"/>
    <property type="molecule type" value="Genomic_DNA"/>
</dbReference>
<name>A0ACC0IA47_9ERIC</name>
<evidence type="ECO:0000313" key="2">
    <source>
        <dbReference type="Proteomes" id="UP001060215"/>
    </source>
</evidence>